<proteinExistence type="predicted"/>
<comment type="caution">
    <text evidence="1">The sequence shown here is derived from an EMBL/GenBank/DDBJ whole genome shotgun (WGS) entry which is preliminary data.</text>
</comment>
<sequence length="28" mass="3281">MCVVCLIPFYIPELKHLTGLDKDVRDYV</sequence>
<reference evidence="1" key="1">
    <citation type="journal article" date="2013" name="Environ. Microbiol.">
        <title>Microbiota from the distal guts of lean and obese adolescents exhibit partial functional redundancy besides clear differences in community structure.</title>
        <authorList>
            <person name="Ferrer M."/>
            <person name="Ruiz A."/>
            <person name="Lanza F."/>
            <person name="Haange S.B."/>
            <person name="Oberbach A."/>
            <person name="Till H."/>
            <person name="Bargiela R."/>
            <person name="Campoy C."/>
            <person name="Segura M.T."/>
            <person name="Richter M."/>
            <person name="von Bergen M."/>
            <person name="Seifert J."/>
            <person name="Suarez A."/>
        </authorList>
    </citation>
    <scope>NUCLEOTIDE SEQUENCE</scope>
</reference>
<organism evidence="1">
    <name type="scientific">human gut metagenome</name>
    <dbReference type="NCBI Taxonomy" id="408170"/>
    <lineage>
        <taxon>unclassified sequences</taxon>
        <taxon>metagenomes</taxon>
        <taxon>organismal metagenomes</taxon>
    </lineage>
</organism>
<feature type="non-terminal residue" evidence="1">
    <location>
        <position position="28"/>
    </location>
</feature>
<protein>
    <submittedName>
        <fullName evidence="1">Uncharacterized protein</fullName>
    </submittedName>
</protein>
<name>K1SI78_9ZZZZ</name>
<accession>K1SI78</accession>
<gene>
    <name evidence="1" type="ORF">OBE_10602</name>
</gene>
<evidence type="ECO:0000313" key="1">
    <source>
        <dbReference type="EMBL" id="EKC57303.1"/>
    </source>
</evidence>
<dbReference type="EMBL" id="AJWZ01007298">
    <property type="protein sequence ID" value="EKC57303.1"/>
    <property type="molecule type" value="Genomic_DNA"/>
</dbReference>
<dbReference type="AlphaFoldDB" id="K1SI78"/>